<dbReference type="RefSeq" id="WP_008780269.1">
    <property type="nucleotide sequence ID" value="NZ_CP054012.1"/>
</dbReference>
<dbReference type="Proteomes" id="UP001210126">
    <property type="component" value="Unassembled WGS sequence"/>
</dbReference>
<feature type="transmembrane region" description="Helical" evidence="6">
    <location>
        <begin position="16"/>
        <end position="36"/>
    </location>
</feature>
<feature type="transmembrane region" description="Helical" evidence="6">
    <location>
        <begin position="374"/>
        <end position="400"/>
    </location>
</feature>
<evidence type="ECO:0000256" key="3">
    <source>
        <dbReference type="ARBA" id="ARBA00022692"/>
    </source>
</evidence>
<feature type="transmembrane region" description="Helical" evidence="6">
    <location>
        <begin position="344"/>
        <end position="362"/>
    </location>
</feature>
<dbReference type="PANTHER" id="PTHR30250:SF26">
    <property type="entry name" value="PSMA PROTEIN"/>
    <property type="match status" value="1"/>
</dbReference>
<keyword evidence="8" id="KW-0762">Sugar transport</keyword>
<evidence type="ECO:0000313" key="8">
    <source>
        <dbReference type="EMBL" id="MRZ53152.1"/>
    </source>
</evidence>
<keyword evidence="3 6" id="KW-0812">Transmembrane</keyword>
<sequence length="515" mass="58951">MVTDSRTSKSIKNSSVALAFYFINLVLQFFSRKVFLDYLGAEILGLNTTATNLLQFLNLAELGIGSAIACTLYKPLLEKDTVAINEIVSLQGWLYRRIAWIVIVGSLVLMAFFPWIFAKMPLPLWYAYASFGVLLVSALLSYFVNYKQIVLSADQKEYKIQYSYKASMLIKTLCQILAIRYLRDGYVWWLVLEIVFAIVASLVLNRMVRQTYPFLETKLGRGRELSRKYPAIIKKVKQLFFHKIGSFALTQTSPIIIYAYTTLTVVALYGNYMLVILGIQTLMTAIFNSMNAGIGNLVAEGNRKQIMSVFEELFSVRFLFTCIMCFGVFMLTPLFIILWVGNEYVMDTMTLLLMTVTLFIQLNRTTVDAYINAYGLFGDIFAPVTEASINICLSVLLGYFWGLNGVLLGVLISLFLVVFCWKPYYLFRKALKQRLKLYIIMYVKHLSVAIVSIILIYFVLKFVPMHSFESALSSFVYGVFITILYTLILLSMFYFLGLGLNRFIRRIQSMMNGRK</sequence>
<reference evidence="7" key="3">
    <citation type="submission" date="2023-01" db="EMBL/GenBank/DDBJ databases">
        <title>Human gut microbiome strain richness.</title>
        <authorList>
            <person name="Chen-Liaw A."/>
        </authorList>
    </citation>
    <scope>NUCLEOTIDE SEQUENCE</scope>
    <source>
        <strain evidence="7">RTP21484st1_E5_RTP21484_190118</strain>
    </source>
</reference>
<keyword evidence="4 6" id="KW-1133">Transmembrane helix</keyword>
<dbReference type="Proteomes" id="UP000432516">
    <property type="component" value="Unassembled WGS sequence"/>
</dbReference>
<evidence type="ECO:0000313" key="10">
    <source>
        <dbReference type="Proteomes" id="UP000284660"/>
    </source>
</evidence>
<feature type="transmembrane region" description="Helical" evidence="6">
    <location>
        <begin position="475"/>
        <end position="500"/>
    </location>
</feature>
<keyword evidence="5 6" id="KW-0472">Membrane</keyword>
<evidence type="ECO:0000256" key="2">
    <source>
        <dbReference type="ARBA" id="ARBA00022475"/>
    </source>
</evidence>
<dbReference type="PANTHER" id="PTHR30250">
    <property type="entry name" value="PST FAMILY PREDICTED COLANIC ACID TRANSPORTER"/>
    <property type="match status" value="1"/>
</dbReference>
<feature type="transmembrane region" description="Helical" evidence="6">
    <location>
        <begin position="318"/>
        <end position="338"/>
    </location>
</feature>
<accession>A0A3R6AYR9</accession>
<dbReference type="InterPro" id="IPR050833">
    <property type="entry name" value="Poly_Biosynth_Transport"/>
</dbReference>
<dbReference type="EMBL" id="JAQMPJ010000003">
    <property type="protein sequence ID" value="MDB9004645.1"/>
    <property type="molecule type" value="Genomic_DNA"/>
</dbReference>
<feature type="transmembrane region" description="Helical" evidence="6">
    <location>
        <begin position="406"/>
        <end position="427"/>
    </location>
</feature>
<comment type="caution">
    <text evidence="8">The sequence shown here is derived from an EMBL/GenBank/DDBJ whole genome shotgun (WGS) entry which is preliminary data.</text>
</comment>
<feature type="transmembrane region" description="Helical" evidence="6">
    <location>
        <begin position="272"/>
        <end position="298"/>
    </location>
</feature>
<feature type="transmembrane region" description="Helical" evidence="6">
    <location>
        <begin position="188"/>
        <end position="208"/>
    </location>
</feature>
<evidence type="ECO:0000256" key="1">
    <source>
        <dbReference type="ARBA" id="ARBA00004651"/>
    </source>
</evidence>
<dbReference type="Proteomes" id="UP000284660">
    <property type="component" value="Unassembled WGS sequence"/>
</dbReference>
<protein>
    <submittedName>
        <fullName evidence="8">Sugar transporter</fullName>
    </submittedName>
</protein>
<keyword evidence="8" id="KW-0813">Transport</keyword>
<dbReference type="EMBL" id="QSJN01000007">
    <property type="protein sequence ID" value="RHD73891.1"/>
    <property type="molecule type" value="Genomic_DNA"/>
</dbReference>
<organism evidence="8 11">
    <name type="scientific">Parabacteroides distasonis</name>
    <dbReference type="NCBI Taxonomy" id="823"/>
    <lineage>
        <taxon>Bacteria</taxon>
        <taxon>Pseudomonadati</taxon>
        <taxon>Bacteroidota</taxon>
        <taxon>Bacteroidia</taxon>
        <taxon>Bacteroidales</taxon>
        <taxon>Tannerellaceae</taxon>
        <taxon>Parabacteroides</taxon>
    </lineage>
</organism>
<evidence type="ECO:0000313" key="9">
    <source>
        <dbReference type="EMBL" id="RHD73891.1"/>
    </source>
</evidence>
<gene>
    <name evidence="9" type="ORF">DW782_12160</name>
    <name evidence="8" type="ORF">GKD68_00070</name>
    <name evidence="7" type="ORF">PN599_06500</name>
</gene>
<feature type="transmembrane region" description="Helical" evidence="6">
    <location>
        <begin position="439"/>
        <end position="460"/>
    </location>
</feature>
<feature type="transmembrane region" description="Helical" evidence="6">
    <location>
        <begin position="124"/>
        <end position="144"/>
    </location>
</feature>
<dbReference type="AlphaFoldDB" id="A0A3R6AYR9"/>
<dbReference type="EMBL" id="WKNE01000001">
    <property type="protein sequence ID" value="MRZ53152.1"/>
    <property type="molecule type" value="Genomic_DNA"/>
</dbReference>
<name>A0A3R6AYR9_PARDI</name>
<evidence type="ECO:0000313" key="7">
    <source>
        <dbReference type="EMBL" id="MDB9004645.1"/>
    </source>
</evidence>
<reference evidence="9 10" key="1">
    <citation type="submission" date="2018-08" db="EMBL/GenBank/DDBJ databases">
        <title>A genome reference for cultivated species of the human gut microbiota.</title>
        <authorList>
            <person name="Zou Y."/>
            <person name="Xue W."/>
            <person name="Luo G."/>
        </authorList>
    </citation>
    <scope>NUCLEOTIDE SEQUENCE [LARGE SCALE GENOMIC DNA]</scope>
    <source>
        <strain evidence="9 10">AM30-4</strain>
    </source>
</reference>
<dbReference type="GO" id="GO:0005886">
    <property type="term" value="C:plasma membrane"/>
    <property type="evidence" value="ECO:0007669"/>
    <property type="project" value="UniProtKB-SubCell"/>
</dbReference>
<keyword evidence="2" id="KW-1003">Cell membrane</keyword>
<evidence type="ECO:0000256" key="4">
    <source>
        <dbReference type="ARBA" id="ARBA00022989"/>
    </source>
</evidence>
<comment type="subcellular location">
    <subcellularLocation>
        <location evidence="1">Cell membrane</location>
        <topology evidence="1">Multi-pass membrane protein</topology>
    </subcellularLocation>
</comment>
<feature type="transmembrane region" description="Helical" evidence="6">
    <location>
        <begin position="98"/>
        <end position="118"/>
    </location>
</feature>
<reference evidence="8 11" key="2">
    <citation type="journal article" date="2019" name="Nat. Med.">
        <title>A library of human gut bacterial isolates paired with longitudinal multiomics data enables mechanistic microbiome research.</title>
        <authorList>
            <person name="Poyet M."/>
            <person name="Groussin M."/>
            <person name="Gibbons S.M."/>
            <person name="Avila-Pacheco J."/>
            <person name="Jiang X."/>
            <person name="Kearney S.M."/>
            <person name="Perrotta A.R."/>
            <person name="Berdy B."/>
            <person name="Zhao S."/>
            <person name="Lieberman T.D."/>
            <person name="Swanson P.K."/>
            <person name="Smith M."/>
            <person name="Roesemann S."/>
            <person name="Alexander J.E."/>
            <person name="Rich S.A."/>
            <person name="Livny J."/>
            <person name="Vlamakis H."/>
            <person name="Clish C."/>
            <person name="Bullock K."/>
            <person name="Deik A."/>
            <person name="Scott J."/>
            <person name="Pierce K.A."/>
            <person name="Xavier R.J."/>
            <person name="Alm E.J."/>
        </authorList>
    </citation>
    <scope>NUCLEOTIDE SEQUENCE [LARGE SCALE GENOMIC DNA]</scope>
    <source>
        <strain evidence="8 11">BIOML-A2</strain>
    </source>
</reference>
<proteinExistence type="predicted"/>
<evidence type="ECO:0000256" key="5">
    <source>
        <dbReference type="ARBA" id="ARBA00023136"/>
    </source>
</evidence>
<feature type="transmembrane region" description="Helical" evidence="6">
    <location>
        <begin position="240"/>
        <end position="260"/>
    </location>
</feature>
<evidence type="ECO:0000313" key="11">
    <source>
        <dbReference type="Proteomes" id="UP000432516"/>
    </source>
</evidence>
<evidence type="ECO:0000256" key="6">
    <source>
        <dbReference type="SAM" id="Phobius"/>
    </source>
</evidence>